<dbReference type="EMBL" id="JASCZI010181694">
    <property type="protein sequence ID" value="MED6185371.1"/>
    <property type="molecule type" value="Genomic_DNA"/>
</dbReference>
<reference evidence="2 3" key="1">
    <citation type="journal article" date="2023" name="Plants (Basel)">
        <title>Bridging the Gap: Combining Genomics and Transcriptomics Approaches to Understand Stylosanthes scabra, an Orphan Legume from the Brazilian Caatinga.</title>
        <authorList>
            <person name="Ferreira-Neto J.R.C."/>
            <person name="da Silva M.D."/>
            <person name="Binneck E."/>
            <person name="de Melo N.F."/>
            <person name="da Silva R.H."/>
            <person name="de Melo A.L.T.M."/>
            <person name="Pandolfi V."/>
            <person name="Bustamante F.O."/>
            <person name="Brasileiro-Vidal A.C."/>
            <person name="Benko-Iseppon A.M."/>
        </authorList>
    </citation>
    <scope>NUCLEOTIDE SEQUENCE [LARGE SCALE GENOMIC DNA]</scope>
    <source>
        <tissue evidence="2">Leaves</tissue>
    </source>
</reference>
<organism evidence="2 3">
    <name type="scientific">Stylosanthes scabra</name>
    <dbReference type="NCBI Taxonomy" id="79078"/>
    <lineage>
        <taxon>Eukaryota</taxon>
        <taxon>Viridiplantae</taxon>
        <taxon>Streptophyta</taxon>
        <taxon>Embryophyta</taxon>
        <taxon>Tracheophyta</taxon>
        <taxon>Spermatophyta</taxon>
        <taxon>Magnoliopsida</taxon>
        <taxon>eudicotyledons</taxon>
        <taxon>Gunneridae</taxon>
        <taxon>Pentapetalae</taxon>
        <taxon>rosids</taxon>
        <taxon>fabids</taxon>
        <taxon>Fabales</taxon>
        <taxon>Fabaceae</taxon>
        <taxon>Papilionoideae</taxon>
        <taxon>50 kb inversion clade</taxon>
        <taxon>dalbergioids sensu lato</taxon>
        <taxon>Dalbergieae</taxon>
        <taxon>Pterocarpus clade</taxon>
        <taxon>Stylosanthes</taxon>
    </lineage>
</organism>
<evidence type="ECO:0000313" key="2">
    <source>
        <dbReference type="EMBL" id="MED6185371.1"/>
    </source>
</evidence>
<keyword evidence="3" id="KW-1185">Reference proteome</keyword>
<accession>A0ABU6WHK3</accession>
<gene>
    <name evidence="2" type="ORF">PIB30_056448</name>
</gene>
<proteinExistence type="predicted"/>
<evidence type="ECO:0000256" key="1">
    <source>
        <dbReference type="SAM" id="MobiDB-lite"/>
    </source>
</evidence>
<name>A0ABU6WHK3_9FABA</name>
<feature type="compositionally biased region" description="Polar residues" evidence="1">
    <location>
        <begin position="15"/>
        <end position="30"/>
    </location>
</feature>
<comment type="caution">
    <text evidence="2">The sequence shown here is derived from an EMBL/GenBank/DDBJ whole genome shotgun (WGS) entry which is preliminary data.</text>
</comment>
<protein>
    <submittedName>
        <fullName evidence="2">Uncharacterized protein</fullName>
    </submittedName>
</protein>
<dbReference type="Proteomes" id="UP001341840">
    <property type="component" value="Unassembled WGS sequence"/>
</dbReference>
<feature type="region of interest" description="Disordered" evidence="1">
    <location>
        <begin position="1"/>
        <end position="56"/>
    </location>
</feature>
<sequence>MEKPTTNVKWRIQKNKVTSDGACSSSSNLETPLAENDGIDSPVRSLGSKKSKRMGKEKTKLFEDLSEMKSSIGKKLSLIEDFKIVREKKLLEEREHREKLIAVKENELQIQQEINKQELQTQKLIKEIEINAKGREMNMKILKEDTCLMSERRRALHEIACEKIVAKWFT</sequence>
<evidence type="ECO:0000313" key="3">
    <source>
        <dbReference type="Proteomes" id="UP001341840"/>
    </source>
</evidence>